<keyword evidence="2" id="KW-1185">Reference proteome</keyword>
<protein>
    <submittedName>
        <fullName evidence="1">Uncharacterized protein</fullName>
    </submittedName>
</protein>
<accession>A0A9D4MB35</accession>
<dbReference type="EMBL" id="JAIWYP010000002">
    <property type="protein sequence ID" value="KAH3872980.1"/>
    <property type="molecule type" value="Genomic_DNA"/>
</dbReference>
<sequence length="88" mass="10387">MSVYGNESISSLYEYYKDLLTTEDQAKIPEEWQQFKVRMSAMKGMPSQAALSQILKLDEKLFVHMSSLWSWFLQFHLQLQPVRGRFPP</sequence>
<dbReference type="Proteomes" id="UP000828390">
    <property type="component" value="Unassembled WGS sequence"/>
</dbReference>
<reference evidence="1" key="1">
    <citation type="journal article" date="2019" name="bioRxiv">
        <title>The Genome of the Zebra Mussel, Dreissena polymorpha: A Resource for Invasive Species Research.</title>
        <authorList>
            <person name="McCartney M.A."/>
            <person name="Auch B."/>
            <person name="Kono T."/>
            <person name="Mallez S."/>
            <person name="Zhang Y."/>
            <person name="Obille A."/>
            <person name="Becker A."/>
            <person name="Abrahante J.E."/>
            <person name="Garbe J."/>
            <person name="Badalamenti J.P."/>
            <person name="Herman A."/>
            <person name="Mangelson H."/>
            <person name="Liachko I."/>
            <person name="Sullivan S."/>
            <person name="Sone E.D."/>
            <person name="Koren S."/>
            <person name="Silverstein K.A.T."/>
            <person name="Beckman K.B."/>
            <person name="Gohl D.M."/>
        </authorList>
    </citation>
    <scope>NUCLEOTIDE SEQUENCE</scope>
    <source>
        <strain evidence="1">Duluth1</strain>
        <tissue evidence="1">Whole animal</tissue>
    </source>
</reference>
<gene>
    <name evidence="1" type="ORF">DPMN_036204</name>
</gene>
<dbReference type="AlphaFoldDB" id="A0A9D4MB35"/>
<proteinExistence type="predicted"/>
<organism evidence="1 2">
    <name type="scientific">Dreissena polymorpha</name>
    <name type="common">Zebra mussel</name>
    <name type="synonym">Mytilus polymorpha</name>
    <dbReference type="NCBI Taxonomy" id="45954"/>
    <lineage>
        <taxon>Eukaryota</taxon>
        <taxon>Metazoa</taxon>
        <taxon>Spiralia</taxon>
        <taxon>Lophotrochozoa</taxon>
        <taxon>Mollusca</taxon>
        <taxon>Bivalvia</taxon>
        <taxon>Autobranchia</taxon>
        <taxon>Heteroconchia</taxon>
        <taxon>Euheterodonta</taxon>
        <taxon>Imparidentia</taxon>
        <taxon>Neoheterodontei</taxon>
        <taxon>Myida</taxon>
        <taxon>Dreissenoidea</taxon>
        <taxon>Dreissenidae</taxon>
        <taxon>Dreissena</taxon>
    </lineage>
</organism>
<evidence type="ECO:0000313" key="2">
    <source>
        <dbReference type="Proteomes" id="UP000828390"/>
    </source>
</evidence>
<comment type="caution">
    <text evidence="1">The sequence shown here is derived from an EMBL/GenBank/DDBJ whole genome shotgun (WGS) entry which is preliminary data.</text>
</comment>
<evidence type="ECO:0000313" key="1">
    <source>
        <dbReference type="EMBL" id="KAH3872980.1"/>
    </source>
</evidence>
<reference evidence="1" key="2">
    <citation type="submission" date="2020-11" db="EMBL/GenBank/DDBJ databases">
        <authorList>
            <person name="McCartney M.A."/>
            <person name="Auch B."/>
            <person name="Kono T."/>
            <person name="Mallez S."/>
            <person name="Becker A."/>
            <person name="Gohl D.M."/>
            <person name="Silverstein K.A.T."/>
            <person name="Koren S."/>
            <person name="Bechman K.B."/>
            <person name="Herman A."/>
            <person name="Abrahante J.E."/>
            <person name="Garbe J."/>
        </authorList>
    </citation>
    <scope>NUCLEOTIDE SEQUENCE</scope>
    <source>
        <strain evidence="1">Duluth1</strain>
        <tissue evidence="1">Whole animal</tissue>
    </source>
</reference>
<name>A0A9D4MB35_DREPO</name>